<dbReference type="PANTHER" id="PTHR12764">
    <property type="entry name" value="WD REPEAT DOMAIN-RELATED"/>
    <property type="match status" value="1"/>
</dbReference>
<keyword evidence="6" id="KW-0966">Cell projection</keyword>
<dbReference type="Pfam" id="PF23381">
    <property type="entry name" value="Beta-prop_IFT122_1st"/>
    <property type="match status" value="1"/>
</dbReference>
<dbReference type="AlphaFoldDB" id="A0AAD9IR88"/>
<keyword evidence="4" id="KW-0677">Repeat</keyword>
<dbReference type="Pfam" id="PF23377">
    <property type="entry name" value="Beta-prop_IFT122_2nd"/>
    <property type="match status" value="1"/>
</dbReference>
<evidence type="ECO:0000259" key="8">
    <source>
        <dbReference type="Pfam" id="PF23381"/>
    </source>
</evidence>
<evidence type="ECO:0000256" key="5">
    <source>
        <dbReference type="ARBA" id="ARBA00023069"/>
    </source>
</evidence>
<dbReference type="InterPro" id="IPR039857">
    <property type="entry name" value="Ift122/121"/>
</dbReference>
<evidence type="ECO:0000259" key="7">
    <source>
        <dbReference type="Pfam" id="PF23377"/>
    </source>
</evidence>
<sequence>QGDEKVRIERPGGGLSPIWSLEWNPSREEQFDILTVADWGQKLSFYQLSGKQIGKDRALGYDPCTVSWFTKGEYVVVGGADKQCNLHTKEGVKLGLIGEQKSWVWSAKVKPDSNYVVVGCQDGTIAYYQLIFSTVHGLYKDRYAFRDNMTDVIIQHLITDQKGL</sequence>
<comment type="subcellular location">
    <subcellularLocation>
        <location evidence="1">Cell projection</location>
        <location evidence="1">Cilium</location>
    </subcellularLocation>
</comment>
<dbReference type="InterPro" id="IPR015943">
    <property type="entry name" value="WD40/YVTN_repeat-like_dom_sf"/>
</dbReference>
<feature type="domain" description="IFT122 first beta-propeller" evidence="8">
    <location>
        <begin position="28"/>
        <end position="131"/>
    </location>
</feature>
<dbReference type="SUPFAM" id="SSF50978">
    <property type="entry name" value="WD40 repeat-like"/>
    <property type="match status" value="1"/>
</dbReference>
<protein>
    <recommendedName>
        <fullName evidence="2">Intraflagellar transport protein 122 homolog</fullName>
    </recommendedName>
</protein>
<name>A0AAD9IR88_RIDPI</name>
<evidence type="ECO:0000313" key="9">
    <source>
        <dbReference type="EMBL" id="KAK2139204.1"/>
    </source>
</evidence>
<dbReference type="SMART" id="SM00320">
    <property type="entry name" value="WD40"/>
    <property type="match status" value="2"/>
</dbReference>
<accession>A0AAD9IR88</accession>
<dbReference type="InterPro" id="IPR056152">
    <property type="entry name" value="Beta-prop_IFT122_2nd"/>
</dbReference>
<dbReference type="GO" id="GO:0061512">
    <property type="term" value="P:protein localization to cilium"/>
    <property type="evidence" value="ECO:0007669"/>
    <property type="project" value="TreeGrafter"/>
</dbReference>
<dbReference type="InterPro" id="IPR036322">
    <property type="entry name" value="WD40_repeat_dom_sf"/>
</dbReference>
<evidence type="ECO:0000256" key="1">
    <source>
        <dbReference type="ARBA" id="ARBA00004138"/>
    </source>
</evidence>
<dbReference type="PANTHER" id="PTHR12764:SF4">
    <property type="entry name" value="INTRAFLAGELLAR TRANSPORT PROTEIN 122 HOMOLOG"/>
    <property type="match status" value="1"/>
</dbReference>
<reference evidence="9" key="1">
    <citation type="journal article" date="2023" name="Mol. Biol. Evol.">
        <title>Third-Generation Sequencing Reveals the Adaptive Role of the Epigenome in Three Deep-Sea Polychaetes.</title>
        <authorList>
            <person name="Perez M."/>
            <person name="Aroh O."/>
            <person name="Sun Y."/>
            <person name="Lan Y."/>
            <person name="Juniper S.K."/>
            <person name="Young C.R."/>
            <person name="Angers B."/>
            <person name="Qian P.Y."/>
        </authorList>
    </citation>
    <scope>NUCLEOTIDE SEQUENCE</scope>
    <source>
        <strain evidence="9">R07B-5</strain>
    </source>
</reference>
<dbReference type="GO" id="GO:1905515">
    <property type="term" value="P:non-motile cilium assembly"/>
    <property type="evidence" value="ECO:0007669"/>
    <property type="project" value="TreeGrafter"/>
</dbReference>
<keyword evidence="10" id="KW-1185">Reference proteome</keyword>
<evidence type="ECO:0000256" key="6">
    <source>
        <dbReference type="ARBA" id="ARBA00023273"/>
    </source>
</evidence>
<dbReference type="GO" id="GO:0035721">
    <property type="term" value="P:intraciliary retrograde transport"/>
    <property type="evidence" value="ECO:0007669"/>
    <property type="project" value="TreeGrafter"/>
</dbReference>
<feature type="non-terminal residue" evidence="9">
    <location>
        <position position="1"/>
    </location>
</feature>
<evidence type="ECO:0000256" key="3">
    <source>
        <dbReference type="ARBA" id="ARBA00022574"/>
    </source>
</evidence>
<dbReference type="GO" id="GO:0030991">
    <property type="term" value="C:intraciliary transport particle A"/>
    <property type="evidence" value="ECO:0007669"/>
    <property type="project" value="TreeGrafter"/>
</dbReference>
<keyword evidence="5" id="KW-0969">Cilium</keyword>
<organism evidence="9 10">
    <name type="scientific">Ridgeia piscesae</name>
    <name type="common">Tubeworm</name>
    <dbReference type="NCBI Taxonomy" id="27915"/>
    <lineage>
        <taxon>Eukaryota</taxon>
        <taxon>Metazoa</taxon>
        <taxon>Spiralia</taxon>
        <taxon>Lophotrochozoa</taxon>
        <taxon>Annelida</taxon>
        <taxon>Polychaeta</taxon>
        <taxon>Sedentaria</taxon>
        <taxon>Canalipalpata</taxon>
        <taxon>Sabellida</taxon>
        <taxon>Siboglinidae</taxon>
        <taxon>Ridgeia</taxon>
    </lineage>
</organism>
<dbReference type="Proteomes" id="UP001209878">
    <property type="component" value="Unassembled WGS sequence"/>
</dbReference>
<feature type="domain" description="IFT122 second beta-propeller" evidence="7">
    <location>
        <begin position="136"/>
        <end position="162"/>
    </location>
</feature>
<dbReference type="GO" id="GO:0097730">
    <property type="term" value="C:non-motile cilium"/>
    <property type="evidence" value="ECO:0007669"/>
    <property type="project" value="TreeGrafter"/>
</dbReference>
<dbReference type="EMBL" id="JAODUO010006595">
    <property type="protein sequence ID" value="KAK2139204.1"/>
    <property type="molecule type" value="Genomic_DNA"/>
</dbReference>
<evidence type="ECO:0000256" key="2">
    <source>
        <dbReference type="ARBA" id="ARBA00019442"/>
    </source>
</evidence>
<dbReference type="InterPro" id="IPR001680">
    <property type="entry name" value="WD40_rpt"/>
</dbReference>
<keyword evidence="3" id="KW-0853">WD repeat</keyword>
<evidence type="ECO:0000256" key="4">
    <source>
        <dbReference type="ARBA" id="ARBA00022737"/>
    </source>
</evidence>
<gene>
    <name evidence="9" type="ORF">NP493_6605g00003</name>
</gene>
<dbReference type="InterPro" id="IPR056153">
    <property type="entry name" value="Beta-prop_IFT122_1st"/>
</dbReference>
<evidence type="ECO:0000313" key="10">
    <source>
        <dbReference type="Proteomes" id="UP001209878"/>
    </source>
</evidence>
<comment type="caution">
    <text evidence="9">The sequence shown here is derived from an EMBL/GenBank/DDBJ whole genome shotgun (WGS) entry which is preliminary data.</text>
</comment>
<proteinExistence type="predicted"/>
<dbReference type="Gene3D" id="2.130.10.10">
    <property type="entry name" value="YVTN repeat-like/Quinoprotein amine dehydrogenase"/>
    <property type="match status" value="1"/>
</dbReference>